<dbReference type="FunFam" id="3.20.19.10:FF:000003">
    <property type="entry name" value="3-isopropylmalate dehydratase small subunit"/>
    <property type="match status" value="1"/>
</dbReference>
<keyword evidence="9 10" id="KW-0100">Branched-chain amino acid biosynthesis</keyword>
<dbReference type="EC" id="4.2.1.33" evidence="10"/>
<evidence type="ECO:0000256" key="7">
    <source>
        <dbReference type="ARBA" id="ARBA00022605"/>
    </source>
</evidence>
<dbReference type="NCBIfam" id="NF002458">
    <property type="entry name" value="PRK01641.1"/>
    <property type="match status" value="1"/>
</dbReference>
<comment type="catalytic activity">
    <reaction evidence="1 10">
        <text>(2R,3S)-3-isopropylmalate = (2S)-2-isopropylmalate</text>
        <dbReference type="Rhea" id="RHEA:32287"/>
        <dbReference type="ChEBI" id="CHEBI:1178"/>
        <dbReference type="ChEBI" id="CHEBI:35121"/>
        <dbReference type="EC" id="4.2.1.33"/>
    </reaction>
</comment>
<dbReference type="PANTHER" id="PTHR43345:SF5">
    <property type="entry name" value="3-ISOPROPYLMALATE DEHYDRATASE SMALL SUBUNIT"/>
    <property type="match status" value="1"/>
</dbReference>
<gene>
    <name evidence="10" type="primary">leuD</name>
    <name evidence="12" type="ORF">SAMN04488038_101215</name>
</gene>
<evidence type="ECO:0000256" key="3">
    <source>
        <dbReference type="ARBA" id="ARBA00004729"/>
    </source>
</evidence>
<dbReference type="HAMAP" id="MF_01031">
    <property type="entry name" value="LeuD_type1"/>
    <property type="match status" value="1"/>
</dbReference>
<dbReference type="NCBIfam" id="TIGR00171">
    <property type="entry name" value="leuD"/>
    <property type="match status" value="1"/>
</dbReference>
<reference evidence="12 13" key="1">
    <citation type="submission" date="2016-10" db="EMBL/GenBank/DDBJ databases">
        <authorList>
            <person name="de Groot N.N."/>
        </authorList>
    </citation>
    <scope>NUCLEOTIDE SEQUENCE [LARGE SCALE GENOMIC DNA]</scope>
    <source>
        <strain evidence="12 13">DSM 25927</strain>
    </source>
</reference>
<dbReference type="EMBL" id="FOFS01000001">
    <property type="protein sequence ID" value="SEP69691.1"/>
    <property type="molecule type" value="Genomic_DNA"/>
</dbReference>
<evidence type="ECO:0000256" key="2">
    <source>
        <dbReference type="ARBA" id="ARBA00002695"/>
    </source>
</evidence>
<comment type="subunit">
    <text evidence="5 10">Heterodimer of LeuC and LeuD.</text>
</comment>
<dbReference type="Pfam" id="PF00694">
    <property type="entry name" value="Aconitase_C"/>
    <property type="match status" value="1"/>
</dbReference>
<dbReference type="Gene3D" id="3.20.19.10">
    <property type="entry name" value="Aconitase, domain 4"/>
    <property type="match status" value="1"/>
</dbReference>
<evidence type="ECO:0000256" key="8">
    <source>
        <dbReference type="ARBA" id="ARBA00023239"/>
    </source>
</evidence>
<dbReference type="RefSeq" id="WP_093280839.1">
    <property type="nucleotide sequence ID" value="NZ_FOFS01000001.1"/>
</dbReference>
<dbReference type="InterPro" id="IPR000573">
    <property type="entry name" value="AconitaseA/IPMdHydase_ssu_swvl"/>
</dbReference>
<dbReference type="STRING" id="489703.SAMN04488038_101215"/>
<feature type="domain" description="Aconitase A/isopropylmalate dehydratase small subunit swivel" evidence="11">
    <location>
        <begin position="1"/>
        <end position="132"/>
    </location>
</feature>
<evidence type="ECO:0000256" key="5">
    <source>
        <dbReference type="ARBA" id="ARBA00011271"/>
    </source>
</evidence>
<dbReference type="InterPro" id="IPR015928">
    <property type="entry name" value="Aconitase/3IPM_dehydase_swvl"/>
</dbReference>
<evidence type="ECO:0000256" key="9">
    <source>
        <dbReference type="ARBA" id="ARBA00023304"/>
    </source>
</evidence>
<evidence type="ECO:0000256" key="1">
    <source>
        <dbReference type="ARBA" id="ARBA00000491"/>
    </source>
</evidence>
<dbReference type="CDD" id="cd01577">
    <property type="entry name" value="IPMI_Swivel"/>
    <property type="match status" value="1"/>
</dbReference>
<dbReference type="OrthoDB" id="9777465at2"/>
<keyword evidence="13" id="KW-1185">Reference proteome</keyword>
<dbReference type="GO" id="GO:0009098">
    <property type="term" value="P:L-leucine biosynthetic process"/>
    <property type="evidence" value="ECO:0007669"/>
    <property type="project" value="UniProtKB-UniRule"/>
</dbReference>
<proteinExistence type="inferred from homology"/>
<evidence type="ECO:0000256" key="6">
    <source>
        <dbReference type="ARBA" id="ARBA00022430"/>
    </source>
</evidence>
<keyword evidence="6 10" id="KW-0432">Leucine biosynthesis</keyword>
<dbReference type="UniPathway" id="UPA00048">
    <property type="reaction ID" value="UER00071"/>
</dbReference>
<dbReference type="SUPFAM" id="SSF52016">
    <property type="entry name" value="LeuD/IlvD-like"/>
    <property type="match status" value="1"/>
</dbReference>
<evidence type="ECO:0000256" key="10">
    <source>
        <dbReference type="HAMAP-Rule" id="MF_01031"/>
    </source>
</evidence>
<evidence type="ECO:0000256" key="4">
    <source>
        <dbReference type="ARBA" id="ARBA00009845"/>
    </source>
</evidence>
<dbReference type="Proteomes" id="UP000199233">
    <property type="component" value="Unassembled WGS sequence"/>
</dbReference>
<evidence type="ECO:0000259" key="11">
    <source>
        <dbReference type="Pfam" id="PF00694"/>
    </source>
</evidence>
<comment type="function">
    <text evidence="2 10">Catalyzes the isomerization between 2-isopropylmalate and 3-isopropylmalate, via the formation of 2-isopropylmaleate.</text>
</comment>
<accession>A0A1H8ZZK5</accession>
<dbReference type="AlphaFoldDB" id="A0A1H8ZZK5"/>
<sequence>MKAFNVVSSKVAPLDRANVDTDAIIAKQYLKSIYRTGFGPFLFDDWRYLDPGTLDIDPATRRVNPEFVLNQPQHQNAQILIARDNFGCGSSREHAVWALDDYGFRAVIAPSYADIFFSNCFKNGVLPVVLKTEEVDAIFKAVAADAAASFSIDLPAQEVRGPNGLLFKFQIDPLRKDKMIRGLDEIGETLQHAEKIKAYEACRRSEAPWLFN</sequence>
<dbReference type="GO" id="GO:0009316">
    <property type="term" value="C:3-isopropylmalate dehydratase complex"/>
    <property type="evidence" value="ECO:0007669"/>
    <property type="project" value="InterPro"/>
</dbReference>
<evidence type="ECO:0000313" key="12">
    <source>
        <dbReference type="EMBL" id="SEP69691.1"/>
    </source>
</evidence>
<evidence type="ECO:0000313" key="13">
    <source>
        <dbReference type="Proteomes" id="UP000199233"/>
    </source>
</evidence>
<keyword evidence="7 10" id="KW-0028">Amino-acid biosynthesis</keyword>
<organism evidence="12 13">
    <name type="scientific">Solimonas aquatica</name>
    <dbReference type="NCBI Taxonomy" id="489703"/>
    <lineage>
        <taxon>Bacteria</taxon>
        <taxon>Pseudomonadati</taxon>
        <taxon>Pseudomonadota</taxon>
        <taxon>Gammaproteobacteria</taxon>
        <taxon>Nevskiales</taxon>
        <taxon>Nevskiaceae</taxon>
        <taxon>Solimonas</taxon>
    </lineage>
</organism>
<dbReference type="GO" id="GO:0003861">
    <property type="term" value="F:3-isopropylmalate dehydratase activity"/>
    <property type="evidence" value="ECO:0007669"/>
    <property type="project" value="UniProtKB-UniRule"/>
</dbReference>
<comment type="similarity">
    <text evidence="4 10">Belongs to the LeuD family. LeuD type 1 subfamily.</text>
</comment>
<comment type="pathway">
    <text evidence="3 10">Amino-acid biosynthesis; L-leucine biosynthesis; L-leucine from 3-methyl-2-oxobutanoate: step 2/4.</text>
</comment>
<name>A0A1H8ZZK5_9GAMM</name>
<dbReference type="PANTHER" id="PTHR43345">
    <property type="entry name" value="3-ISOPROPYLMALATE DEHYDRATASE SMALL SUBUNIT 2-RELATED-RELATED"/>
    <property type="match status" value="1"/>
</dbReference>
<dbReference type="InterPro" id="IPR004431">
    <property type="entry name" value="3-IsopropMal_deHydase_ssu"/>
</dbReference>
<protein>
    <recommendedName>
        <fullName evidence="10">3-isopropylmalate dehydratase small subunit</fullName>
        <ecNumber evidence="10">4.2.1.33</ecNumber>
    </recommendedName>
    <alternativeName>
        <fullName evidence="10">Alpha-IPM isomerase</fullName>
        <shortName evidence="10">IPMI</shortName>
    </alternativeName>
    <alternativeName>
        <fullName evidence="10">Isopropylmalate isomerase</fullName>
    </alternativeName>
</protein>
<dbReference type="InterPro" id="IPR050075">
    <property type="entry name" value="LeuD"/>
</dbReference>
<dbReference type="InterPro" id="IPR033940">
    <property type="entry name" value="IPMI_Swivel"/>
</dbReference>
<keyword evidence="8 10" id="KW-0456">Lyase</keyword>